<reference evidence="3 4" key="1">
    <citation type="journal article" date="2015" name="Int. J. Syst. Evol. Microbiol.">
        <title>Amycolatopsis rhabdoformis sp. nov., an actinomycete isolated from a tropical forest soil.</title>
        <authorList>
            <person name="Souza W.R."/>
            <person name="Silva R.E."/>
            <person name="Goodfellow M."/>
            <person name="Busarakam K."/>
            <person name="Figueiro F.S."/>
            <person name="Ferreira D."/>
            <person name="Rodrigues-Filho E."/>
            <person name="Moraes L.A.B."/>
            <person name="Zucchi T.D."/>
        </authorList>
    </citation>
    <scope>NUCLEOTIDE SEQUENCE [LARGE SCALE GENOMIC DNA]</scope>
    <source>
        <strain evidence="3 4">NCIMB 14900</strain>
    </source>
</reference>
<evidence type="ECO:0000256" key="1">
    <source>
        <dbReference type="SAM" id="MobiDB-lite"/>
    </source>
</evidence>
<feature type="region of interest" description="Disordered" evidence="1">
    <location>
        <begin position="1"/>
        <end position="53"/>
    </location>
</feature>
<accession>A0ABZ1IH93</accession>
<feature type="transmembrane region" description="Helical" evidence="2">
    <location>
        <begin position="187"/>
        <end position="208"/>
    </location>
</feature>
<feature type="transmembrane region" description="Helical" evidence="2">
    <location>
        <begin position="304"/>
        <end position="321"/>
    </location>
</feature>
<keyword evidence="2" id="KW-0812">Transmembrane</keyword>
<proteinExistence type="predicted"/>
<feature type="compositionally biased region" description="Low complexity" evidence="1">
    <location>
        <begin position="16"/>
        <end position="53"/>
    </location>
</feature>
<feature type="transmembrane region" description="Helical" evidence="2">
    <location>
        <begin position="61"/>
        <end position="82"/>
    </location>
</feature>
<sequence>MSTSGDAQEPVRRTADAAAARASSGDPAAASPAHAREQAGAPRPDGAGADAEARAPQVRKVLVGLLIALVMGTIMVTTYVWANHGVVARNLPWGVTGSSPLTSAVQQNVSMDIHTYADQADLENAAGQTTVYGGFNAQTNTVVISEAASLWAPGVMPAEYLKAGQALGQQVHFSVINTLPKEDPEGVVPGLVVFTLLVAGYLGSTMAMQRTGHAAAHRRVAILAGYAVVASLVFNLIVGPGLRAYPNVGHNFWPLWGEFALVLLAVAMLTGTVQSLIGPLGTLVTVILVVFLGNPSTGGVNGTAYLPAFWQFIGPILPPWNGVTLIRNTLYFHGNAITQQLIVLSLYVVVGAILMTVFGWGRLRWWRGPKDTIDRTEETGIAAIPPG</sequence>
<dbReference type="RefSeq" id="WP_326836306.1">
    <property type="nucleotide sequence ID" value="NZ_CP142149.1"/>
</dbReference>
<keyword evidence="4" id="KW-1185">Reference proteome</keyword>
<evidence type="ECO:0000256" key="2">
    <source>
        <dbReference type="SAM" id="Phobius"/>
    </source>
</evidence>
<evidence type="ECO:0000313" key="3">
    <source>
        <dbReference type="EMBL" id="WSE33508.1"/>
    </source>
</evidence>
<evidence type="ECO:0008006" key="5">
    <source>
        <dbReference type="Google" id="ProtNLM"/>
    </source>
</evidence>
<gene>
    <name evidence="3" type="ORF">VSH64_15575</name>
</gene>
<dbReference type="EMBL" id="CP142149">
    <property type="protein sequence ID" value="WSE33508.1"/>
    <property type="molecule type" value="Genomic_DNA"/>
</dbReference>
<dbReference type="Proteomes" id="UP001330812">
    <property type="component" value="Chromosome"/>
</dbReference>
<evidence type="ECO:0000313" key="4">
    <source>
        <dbReference type="Proteomes" id="UP001330812"/>
    </source>
</evidence>
<keyword evidence="2" id="KW-1133">Transmembrane helix</keyword>
<feature type="transmembrane region" description="Helical" evidence="2">
    <location>
        <begin position="259"/>
        <end position="292"/>
    </location>
</feature>
<feature type="transmembrane region" description="Helical" evidence="2">
    <location>
        <begin position="341"/>
        <end position="360"/>
    </location>
</feature>
<protein>
    <recommendedName>
        <fullName evidence="5">DUF3533 domain-containing protein</fullName>
    </recommendedName>
</protein>
<feature type="transmembrane region" description="Helical" evidence="2">
    <location>
        <begin position="220"/>
        <end position="239"/>
    </location>
</feature>
<name>A0ABZ1IH93_9PSEU</name>
<keyword evidence="2" id="KW-0472">Membrane</keyword>
<organism evidence="3 4">
    <name type="scientific">Amycolatopsis rhabdoformis</name>
    <dbReference type="NCBI Taxonomy" id="1448059"/>
    <lineage>
        <taxon>Bacteria</taxon>
        <taxon>Bacillati</taxon>
        <taxon>Actinomycetota</taxon>
        <taxon>Actinomycetes</taxon>
        <taxon>Pseudonocardiales</taxon>
        <taxon>Pseudonocardiaceae</taxon>
        <taxon>Amycolatopsis</taxon>
    </lineage>
</organism>